<dbReference type="SUPFAM" id="SSF101744">
    <property type="entry name" value="Rof/RNase P subunit-like"/>
    <property type="match status" value="1"/>
</dbReference>
<comment type="subunit">
    <text evidence="12">Component of nuclear RNase P and RNase MRP ribonucleoproteins. RNase P consists of a catalytic RNA moiety and 10 different protein chains; POP1, POP4, POP5, POP7, RPP14, RPP21, RPP25, RPP30, RPP38 and RPP40. Within the RNase P complex, POP1, POP7 and RPP25 form the 'finger' subcomplex, POP5, RPP14, RPP40 and homodimeric RPP30 form the 'palm' subcomplex, and RPP21, POP4 and RPP38 form the 'wrist' subcomplex. All subunits of the RNase P complex interact with the catalytic RNA. Several subunits of RNase P are also part of the RNase MRP complex. RNase MRP consists of a catalytic RNA moiety and about 8 protein subunits; POP1, POP7, RPP25, RPP30, RPP38, RPP40 and possibly also POP4 and POP5.</text>
</comment>
<sequence>MRTRRSQIGLEGGEAEARKPPIRTQCGASELQHDKILPEMEKLLYNQMPESTAKLVNLQPLGSKKAEAFVKAFLKRSMPQKRQEDIEKRLNRKVLVLKHPRQRKTKHRVNRRRGLSAKQRREMHLFEIPPEQQRYEIFIPLHELWKQYIRELCNGLKPDAQPQMIQTKLLKADFHGALVTVTKSKCPSYVGITGIILQETKYVFKIVTKEDKLKVIPKRNNIFSIEMDGFVSYIYGSRIQFRASERSAKKFKGQGTMDL</sequence>
<evidence type="ECO:0000256" key="8">
    <source>
        <dbReference type="ARBA" id="ARBA00022722"/>
    </source>
</evidence>
<dbReference type="InterPro" id="IPR002730">
    <property type="entry name" value="Rpp29/RNP1"/>
</dbReference>
<comment type="subcellular location">
    <subcellularLocation>
        <location evidence="2">Nucleus</location>
        <location evidence="2">Nucleolus</location>
    </subcellularLocation>
</comment>
<dbReference type="GO" id="GO:0004519">
    <property type="term" value="F:endonuclease activity"/>
    <property type="evidence" value="ECO:0007669"/>
    <property type="project" value="UniProtKB-KW"/>
</dbReference>
<keyword evidence="9" id="KW-0255">Endonuclease</keyword>
<dbReference type="AlphaFoldDB" id="A0AAW1ATB8"/>
<keyword evidence="8" id="KW-0540">Nuclease</keyword>
<comment type="caution">
    <text evidence="14">The sequence shown here is derived from an EMBL/GenBank/DDBJ whole genome shotgun (WGS) entry which is preliminary data.</text>
</comment>
<evidence type="ECO:0000256" key="3">
    <source>
        <dbReference type="ARBA" id="ARBA00006181"/>
    </source>
</evidence>
<dbReference type="Gene3D" id="2.30.30.210">
    <property type="entry name" value="Ribonuclease P/MRP, subunit p29"/>
    <property type="match status" value="1"/>
</dbReference>
<dbReference type="GO" id="GO:0001682">
    <property type="term" value="P:tRNA 5'-leader removal"/>
    <property type="evidence" value="ECO:0007669"/>
    <property type="project" value="InterPro"/>
</dbReference>
<comment type="function">
    <text evidence="1">Component of ribonuclease P, a ribonucleoprotein complex that generates mature tRNA molecules by cleaving their 5'-ends.</text>
</comment>
<dbReference type="FunFam" id="2.30.30.210:FF:000001">
    <property type="entry name" value="Ribonuclease P protein subunit p29"/>
    <property type="match status" value="1"/>
</dbReference>
<organism evidence="14 15">
    <name type="scientific">Crotalus adamanteus</name>
    <name type="common">Eastern diamondback rattlesnake</name>
    <dbReference type="NCBI Taxonomy" id="8729"/>
    <lineage>
        <taxon>Eukaryota</taxon>
        <taxon>Metazoa</taxon>
        <taxon>Chordata</taxon>
        <taxon>Craniata</taxon>
        <taxon>Vertebrata</taxon>
        <taxon>Euteleostomi</taxon>
        <taxon>Lepidosauria</taxon>
        <taxon>Squamata</taxon>
        <taxon>Bifurcata</taxon>
        <taxon>Unidentata</taxon>
        <taxon>Episquamata</taxon>
        <taxon>Toxicofera</taxon>
        <taxon>Serpentes</taxon>
        <taxon>Colubroidea</taxon>
        <taxon>Viperidae</taxon>
        <taxon>Crotalinae</taxon>
        <taxon>Crotalus</taxon>
    </lineage>
</organism>
<dbReference type="EMBL" id="JAOTOJ010000015">
    <property type="protein sequence ID" value="KAK9392736.1"/>
    <property type="molecule type" value="Genomic_DNA"/>
</dbReference>
<dbReference type="Proteomes" id="UP001474421">
    <property type="component" value="Unassembled WGS sequence"/>
</dbReference>
<keyword evidence="7" id="KW-0819">tRNA processing</keyword>
<dbReference type="PANTHER" id="PTHR13348:SF0">
    <property type="entry name" value="RIBONUCLEASE P PROTEIN SUBUNIT P29"/>
    <property type="match status" value="1"/>
</dbReference>
<evidence type="ECO:0000256" key="4">
    <source>
        <dbReference type="ARBA" id="ARBA00016225"/>
    </source>
</evidence>
<evidence type="ECO:0000313" key="14">
    <source>
        <dbReference type="EMBL" id="KAK9392736.1"/>
    </source>
</evidence>
<dbReference type="GO" id="GO:0030677">
    <property type="term" value="C:ribonuclease P complex"/>
    <property type="evidence" value="ECO:0007669"/>
    <property type="project" value="InterPro"/>
</dbReference>
<keyword evidence="10" id="KW-0378">Hydrolase</keyword>
<name>A0AAW1ATB8_CROAD</name>
<keyword evidence="15" id="KW-1185">Reference proteome</keyword>
<dbReference type="GO" id="GO:0016787">
    <property type="term" value="F:hydrolase activity"/>
    <property type="evidence" value="ECO:0007669"/>
    <property type="project" value="UniProtKB-KW"/>
</dbReference>
<evidence type="ECO:0000256" key="13">
    <source>
        <dbReference type="SAM" id="MobiDB-lite"/>
    </source>
</evidence>
<keyword evidence="5" id="KW-0963">Cytoplasm</keyword>
<dbReference type="GO" id="GO:0033204">
    <property type="term" value="F:ribonuclease P RNA binding"/>
    <property type="evidence" value="ECO:0007669"/>
    <property type="project" value="InterPro"/>
</dbReference>
<evidence type="ECO:0000256" key="11">
    <source>
        <dbReference type="ARBA" id="ARBA00023242"/>
    </source>
</evidence>
<dbReference type="InterPro" id="IPR036980">
    <property type="entry name" value="RNase_P/MRP_Rpp29_sf"/>
</dbReference>
<dbReference type="InterPro" id="IPR023538">
    <property type="entry name" value="RNP1"/>
</dbReference>
<evidence type="ECO:0000256" key="7">
    <source>
        <dbReference type="ARBA" id="ARBA00022694"/>
    </source>
</evidence>
<feature type="region of interest" description="Disordered" evidence="13">
    <location>
        <begin position="1"/>
        <end position="20"/>
    </location>
</feature>
<dbReference type="Pfam" id="PF01868">
    <property type="entry name" value="RNase_P-MRP_p29"/>
    <property type="match status" value="1"/>
</dbReference>
<gene>
    <name evidence="14" type="ORF">NXF25_016825</name>
</gene>
<evidence type="ECO:0000256" key="5">
    <source>
        <dbReference type="ARBA" id="ARBA00022490"/>
    </source>
</evidence>
<evidence type="ECO:0000256" key="2">
    <source>
        <dbReference type="ARBA" id="ARBA00004604"/>
    </source>
</evidence>
<proteinExistence type="inferred from homology"/>
<evidence type="ECO:0000256" key="6">
    <source>
        <dbReference type="ARBA" id="ARBA00022553"/>
    </source>
</evidence>
<protein>
    <recommendedName>
        <fullName evidence="4">Ribonuclease P protein subunit p29</fullName>
    </recommendedName>
</protein>
<dbReference type="SMART" id="SM00538">
    <property type="entry name" value="POP4"/>
    <property type="match status" value="1"/>
</dbReference>
<comment type="similarity">
    <text evidence="3">Belongs to the eukaryotic/archaeal RNase P protein component 1 family.</text>
</comment>
<dbReference type="GO" id="GO:0006364">
    <property type="term" value="P:rRNA processing"/>
    <property type="evidence" value="ECO:0007669"/>
    <property type="project" value="TreeGrafter"/>
</dbReference>
<evidence type="ECO:0000256" key="12">
    <source>
        <dbReference type="ARBA" id="ARBA00046486"/>
    </source>
</evidence>
<evidence type="ECO:0000256" key="9">
    <source>
        <dbReference type="ARBA" id="ARBA00022759"/>
    </source>
</evidence>
<dbReference type="GO" id="GO:0000172">
    <property type="term" value="C:ribonuclease MRP complex"/>
    <property type="evidence" value="ECO:0007669"/>
    <property type="project" value="InterPro"/>
</dbReference>
<dbReference type="InterPro" id="IPR023534">
    <property type="entry name" value="Rof/RNase_P-like"/>
</dbReference>
<dbReference type="GO" id="GO:0005730">
    <property type="term" value="C:nucleolus"/>
    <property type="evidence" value="ECO:0007669"/>
    <property type="project" value="UniProtKB-SubCell"/>
</dbReference>
<dbReference type="HAMAP" id="MF_00754">
    <property type="entry name" value="RNase_P_1"/>
    <property type="match status" value="1"/>
</dbReference>
<reference evidence="14 15" key="1">
    <citation type="journal article" date="2024" name="Proc. Natl. Acad. Sci. U.S.A.">
        <title>The genetic regulatory architecture and epigenomic basis for age-related changes in rattlesnake venom.</title>
        <authorList>
            <person name="Hogan M.P."/>
            <person name="Holding M.L."/>
            <person name="Nystrom G.S."/>
            <person name="Colston T.J."/>
            <person name="Bartlett D.A."/>
            <person name="Mason A.J."/>
            <person name="Ellsworth S.A."/>
            <person name="Rautsaw R.M."/>
            <person name="Lawrence K.C."/>
            <person name="Strickland J.L."/>
            <person name="He B."/>
            <person name="Fraser P."/>
            <person name="Margres M.J."/>
            <person name="Gilbert D.M."/>
            <person name="Gibbs H.L."/>
            <person name="Parkinson C.L."/>
            <person name="Rokyta D.R."/>
        </authorList>
    </citation>
    <scope>NUCLEOTIDE SEQUENCE [LARGE SCALE GENOMIC DNA]</scope>
    <source>
        <strain evidence="14">DRR0105</strain>
    </source>
</reference>
<evidence type="ECO:0000256" key="1">
    <source>
        <dbReference type="ARBA" id="ARBA00002435"/>
    </source>
</evidence>
<keyword evidence="11" id="KW-0539">Nucleus</keyword>
<keyword evidence="6" id="KW-0597">Phosphoprotein</keyword>
<dbReference type="InterPro" id="IPR016848">
    <property type="entry name" value="RNase_P/MRP_Rpp29-subunit"/>
</dbReference>
<evidence type="ECO:0000313" key="15">
    <source>
        <dbReference type="Proteomes" id="UP001474421"/>
    </source>
</evidence>
<accession>A0AAW1ATB8</accession>
<evidence type="ECO:0000256" key="10">
    <source>
        <dbReference type="ARBA" id="ARBA00022801"/>
    </source>
</evidence>
<dbReference type="PANTHER" id="PTHR13348">
    <property type="entry name" value="RIBONUCLEASE P SUBUNIT P29"/>
    <property type="match status" value="1"/>
</dbReference>